<protein>
    <submittedName>
        <fullName evidence="1">Uncharacterized protein</fullName>
    </submittedName>
</protein>
<proteinExistence type="predicted"/>
<accession>A0A4V1IZA7</accession>
<gene>
    <name evidence="1" type="ORF">ROZALSC1DRAFT_24239</name>
</gene>
<organism evidence="1 2">
    <name type="scientific">Rozella allomycis (strain CSF55)</name>
    <dbReference type="NCBI Taxonomy" id="988480"/>
    <lineage>
        <taxon>Eukaryota</taxon>
        <taxon>Fungi</taxon>
        <taxon>Fungi incertae sedis</taxon>
        <taxon>Cryptomycota</taxon>
        <taxon>Cryptomycota incertae sedis</taxon>
        <taxon>Rozella</taxon>
    </lineage>
</organism>
<evidence type="ECO:0000313" key="1">
    <source>
        <dbReference type="EMBL" id="RKP17399.1"/>
    </source>
</evidence>
<dbReference type="Proteomes" id="UP000281549">
    <property type="component" value="Unassembled WGS sequence"/>
</dbReference>
<sequence>MTIPQINSIAFAGFAKPGGSKTRHVIIKVFSNGDPWQIIRPINEFYKYILGLGPGIIDSPIIEVLSSLELDSNKSALVLNQHRQLIQDILQCVLDALNNDGEPAIPLDFFMANELDQKSIFIDQDNSSVPVDVSVKRTFSIDLHDNIAENLERNLSYGSNEEAVKRLEKKRQLVEGLRKQQIHTSFRDENNLSRLVRRASSTKVHHSNSREFEYAVIENKTITQALECVNINEQVVSIESLVPVDLTMTDLDSTGFSAVH</sequence>
<dbReference type="EMBL" id="ML005859">
    <property type="protein sequence ID" value="RKP17399.1"/>
    <property type="molecule type" value="Genomic_DNA"/>
</dbReference>
<name>A0A4V1IZA7_ROZAC</name>
<reference evidence="2" key="1">
    <citation type="journal article" date="2018" name="Nat. Microbiol.">
        <title>Leveraging single-cell genomics to expand the fungal tree of life.</title>
        <authorList>
            <person name="Ahrendt S.R."/>
            <person name="Quandt C.A."/>
            <person name="Ciobanu D."/>
            <person name="Clum A."/>
            <person name="Salamov A."/>
            <person name="Andreopoulos B."/>
            <person name="Cheng J.F."/>
            <person name="Woyke T."/>
            <person name="Pelin A."/>
            <person name="Henrissat B."/>
            <person name="Reynolds N.K."/>
            <person name="Benny G.L."/>
            <person name="Smith M.E."/>
            <person name="James T.Y."/>
            <person name="Grigoriev I.V."/>
        </authorList>
    </citation>
    <scope>NUCLEOTIDE SEQUENCE [LARGE SCALE GENOMIC DNA]</scope>
    <source>
        <strain evidence="2">CSF55</strain>
    </source>
</reference>
<dbReference type="AlphaFoldDB" id="A0A4V1IZA7"/>
<evidence type="ECO:0000313" key="2">
    <source>
        <dbReference type="Proteomes" id="UP000281549"/>
    </source>
</evidence>